<comment type="caution">
    <text evidence="1">The sequence shown here is derived from an EMBL/GenBank/DDBJ whole genome shotgun (WGS) entry which is preliminary data.</text>
</comment>
<keyword evidence="2" id="KW-1185">Reference proteome</keyword>
<sequence>MRTPSDGPPKPIKTPCTKVCTVDGASGLCLGCLRSLQEIAEWSRLDDATREAILEELPGRVTRLDPALQGLVPR</sequence>
<proteinExistence type="predicted"/>
<reference evidence="1 2" key="1">
    <citation type="submission" date="2020-08" db="EMBL/GenBank/DDBJ databases">
        <title>Genomic Encyclopedia of Type Strains, Phase IV (KMG-IV): sequencing the most valuable type-strain genomes for metagenomic binning, comparative biology and taxonomic classification.</title>
        <authorList>
            <person name="Goeker M."/>
        </authorList>
    </citation>
    <scope>NUCLEOTIDE SEQUENCE [LARGE SCALE GENOMIC DNA]</scope>
    <source>
        <strain evidence="1 2">DSM 24448</strain>
    </source>
</reference>
<dbReference type="PANTHER" id="PTHR35175:SF2">
    <property type="entry name" value="DUF1289 DOMAIN-CONTAINING PROTEIN"/>
    <property type="match status" value="1"/>
</dbReference>
<accession>A0A7W9E850</accession>
<dbReference type="EMBL" id="JACIJB010000004">
    <property type="protein sequence ID" value="MBB5660624.1"/>
    <property type="molecule type" value="Genomic_DNA"/>
</dbReference>
<gene>
    <name evidence="1" type="ORF">FHS65_001370</name>
</gene>
<name>A0A7W9E850_9CAUL</name>
<dbReference type="Pfam" id="PF06945">
    <property type="entry name" value="DUF1289"/>
    <property type="match status" value="1"/>
</dbReference>
<dbReference type="RefSeq" id="WP_123287828.1">
    <property type="nucleotide sequence ID" value="NZ_JACIJB010000004.1"/>
</dbReference>
<protein>
    <recommendedName>
        <fullName evidence="3">DUF1289 domain-containing protein</fullName>
    </recommendedName>
</protein>
<dbReference type="PANTHER" id="PTHR35175">
    <property type="entry name" value="DUF1289 DOMAIN-CONTAINING PROTEIN"/>
    <property type="match status" value="1"/>
</dbReference>
<dbReference type="AlphaFoldDB" id="A0A7W9E850"/>
<evidence type="ECO:0008006" key="3">
    <source>
        <dbReference type="Google" id="ProtNLM"/>
    </source>
</evidence>
<dbReference type="OrthoDB" id="9811423at2"/>
<organism evidence="1 2">
    <name type="scientific">Brevundimonas halotolerans</name>
    <dbReference type="NCBI Taxonomy" id="69670"/>
    <lineage>
        <taxon>Bacteria</taxon>
        <taxon>Pseudomonadati</taxon>
        <taxon>Pseudomonadota</taxon>
        <taxon>Alphaproteobacteria</taxon>
        <taxon>Caulobacterales</taxon>
        <taxon>Caulobacteraceae</taxon>
        <taxon>Brevundimonas</taxon>
    </lineage>
</organism>
<dbReference type="Proteomes" id="UP000548978">
    <property type="component" value="Unassembled WGS sequence"/>
</dbReference>
<dbReference type="InterPro" id="IPR010710">
    <property type="entry name" value="DUF1289"/>
</dbReference>
<evidence type="ECO:0000313" key="2">
    <source>
        <dbReference type="Proteomes" id="UP000548978"/>
    </source>
</evidence>
<evidence type="ECO:0000313" key="1">
    <source>
        <dbReference type="EMBL" id="MBB5660624.1"/>
    </source>
</evidence>